<dbReference type="GO" id="GO:0003735">
    <property type="term" value="F:structural constituent of ribosome"/>
    <property type="evidence" value="ECO:0007669"/>
    <property type="project" value="TreeGrafter"/>
</dbReference>
<comment type="function">
    <text evidence="7">Mitochondrial ribosome (mitoribosome) assembly factor. Binds at the interface of the head and body domains of the mitochondrial small ribosomal subunit (mt-SSU), occluding the mRNA channel and preventing compaction of the head domain towards the body. Probable inactive methyltransferase: retains the characteristic folding and ability to bind S-adenosyl-L-methionine, but it probably lost its methyltransferase activity.</text>
</comment>
<dbReference type="Pfam" id="PF09243">
    <property type="entry name" value="Rsm22"/>
    <property type="match status" value="3"/>
</dbReference>
<evidence type="ECO:0000256" key="4">
    <source>
        <dbReference type="ARBA" id="ARBA00023004"/>
    </source>
</evidence>
<dbReference type="EMBL" id="CM007376">
    <property type="protein sequence ID" value="OIV95294.1"/>
    <property type="molecule type" value="Genomic_DNA"/>
</dbReference>
<evidence type="ECO:0000256" key="2">
    <source>
        <dbReference type="ARBA" id="ARBA00022723"/>
    </source>
</evidence>
<dbReference type="AlphaFoldDB" id="A0A4P1QVC8"/>
<dbReference type="PANTHER" id="PTHR13184:SF5">
    <property type="entry name" value="METHYLTRANSFERASE-LIKE PROTEIN 17, MITOCHONDRIAL"/>
    <property type="match status" value="1"/>
</dbReference>
<dbReference type="GO" id="GO:0006412">
    <property type="term" value="P:translation"/>
    <property type="evidence" value="ECO:0007669"/>
    <property type="project" value="InterPro"/>
</dbReference>
<evidence type="ECO:0000313" key="9">
    <source>
        <dbReference type="EMBL" id="OIV95294.1"/>
    </source>
</evidence>
<evidence type="ECO:0008006" key="11">
    <source>
        <dbReference type="Google" id="ProtNLM"/>
    </source>
</evidence>
<evidence type="ECO:0000256" key="6">
    <source>
        <dbReference type="ARBA" id="ARBA00023128"/>
    </source>
</evidence>
<dbReference type="STRING" id="3871.A0A4P1QVC8"/>
<evidence type="ECO:0000256" key="1">
    <source>
        <dbReference type="ARBA" id="ARBA00004173"/>
    </source>
</evidence>
<dbReference type="GO" id="GO:0008168">
    <property type="term" value="F:methyltransferase activity"/>
    <property type="evidence" value="ECO:0007669"/>
    <property type="project" value="InterPro"/>
</dbReference>
<keyword evidence="10" id="KW-1185">Reference proteome</keyword>
<name>A0A4P1QVC8_LUPAN</name>
<evidence type="ECO:0000256" key="5">
    <source>
        <dbReference type="ARBA" id="ARBA00023014"/>
    </source>
</evidence>
<keyword evidence="2" id="KW-0479">Metal-binding</keyword>
<proteinExistence type="predicted"/>
<dbReference type="PANTHER" id="PTHR13184">
    <property type="entry name" value="37S RIBOSOMAL PROTEIN S22"/>
    <property type="match status" value="1"/>
</dbReference>
<dbReference type="Proteomes" id="UP000188354">
    <property type="component" value="Chromosome LG16"/>
</dbReference>
<accession>A0A4P1QVC8</accession>
<evidence type="ECO:0000256" key="8">
    <source>
        <dbReference type="SAM" id="MobiDB-lite"/>
    </source>
</evidence>
<dbReference type="GO" id="GO:0051536">
    <property type="term" value="F:iron-sulfur cluster binding"/>
    <property type="evidence" value="ECO:0007669"/>
    <property type="project" value="UniProtKB-KW"/>
</dbReference>
<dbReference type="SUPFAM" id="SSF53335">
    <property type="entry name" value="S-adenosyl-L-methionine-dependent methyltransferases"/>
    <property type="match status" value="2"/>
</dbReference>
<evidence type="ECO:0000313" key="10">
    <source>
        <dbReference type="Proteomes" id="UP000188354"/>
    </source>
</evidence>
<dbReference type="InterPro" id="IPR029063">
    <property type="entry name" value="SAM-dependent_MTases_sf"/>
</dbReference>
<dbReference type="GO" id="GO:0046872">
    <property type="term" value="F:metal ion binding"/>
    <property type="evidence" value="ECO:0007669"/>
    <property type="project" value="UniProtKB-KW"/>
</dbReference>
<reference evidence="9 10" key="1">
    <citation type="journal article" date="2017" name="Plant Biotechnol. J.">
        <title>A comprehensive draft genome sequence for lupin (Lupinus angustifolius), an emerging health food: insights into plant-microbe interactions and legume evolution.</title>
        <authorList>
            <person name="Hane J.K."/>
            <person name="Ming Y."/>
            <person name="Kamphuis L.G."/>
            <person name="Nelson M.N."/>
            <person name="Garg G."/>
            <person name="Atkins C.A."/>
            <person name="Bayer P.E."/>
            <person name="Bravo A."/>
            <person name="Bringans S."/>
            <person name="Cannon S."/>
            <person name="Edwards D."/>
            <person name="Foley R."/>
            <person name="Gao L.L."/>
            <person name="Harrison M.J."/>
            <person name="Huang W."/>
            <person name="Hurgobin B."/>
            <person name="Li S."/>
            <person name="Liu C.W."/>
            <person name="McGrath A."/>
            <person name="Morahan G."/>
            <person name="Murray J."/>
            <person name="Weller J."/>
            <person name="Jian J."/>
            <person name="Singh K.B."/>
        </authorList>
    </citation>
    <scope>NUCLEOTIDE SEQUENCE [LARGE SCALE GENOMIC DNA]</scope>
    <source>
        <strain evidence="10">cv. Tanjil</strain>
        <tissue evidence="9">Whole plant</tissue>
    </source>
</reference>
<dbReference type="Gramene" id="OIV95294">
    <property type="protein sequence ID" value="OIV95294"/>
    <property type="gene ID" value="TanjilG_07450"/>
</dbReference>
<dbReference type="InterPro" id="IPR052571">
    <property type="entry name" value="Mt_RNA_Methyltransferase"/>
</dbReference>
<evidence type="ECO:0000256" key="7">
    <source>
        <dbReference type="ARBA" id="ARBA00045681"/>
    </source>
</evidence>
<dbReference type="GO" id="GO:0005763">
    <property type="term" value="C:mitochondrial small ribosomal subunit"/>
    <property type="evidence" value="ECO:0007669"/>
    <property type="project" value="TreeGrafter"/>
</dbReference>
<keyword evidence="6" id="KW-0496">Mitochondrion</keyword>
<feature type="compositionally biased region" description="Acidic residues" evidence="8">
    <location>
        <begin position="811"/>
        <end position="837"/>
    </location>
</feature>
<evidence type="ECO:0000256" key="3">
    <source>
        <dbReference type="ARBA" id="ARBA00022946"/>
    </source>
</evidence>
<organism evidence="9 10">
    <name type="scientific">Lupinus angustifolius</name>
    <name type="common">Narrow-leaved blue lupine</name>
    <dbReference type="NCBI Taxonomy" id="3871"/>
    <lineage>
        <taxon>Eukaryota</taxon>
        <taxon>Viridiplantae</taxon>
        <taxon>Streptophyta</taxon>
        <taxon>Embryophyta</taxon>
        <taxon>Tracheophyta</taxon>
        <taxon>Spermatophyta</taxon>
        <taxon>Magnoliopsida</taxon>
        <taxon>eudicotyledons</taxon>
        <taxon>Gunneridae</taxon>
        <taxon>Pentapetalae</taxon>
        <taxon>rosids</taxon>
        <taxon>fabids</taxon>
        <taxon>Fabales</taxon>
        <taxon>Fabaceae</taxon>
        <taxon>Papilionoideae</taxon>
        <taxon>50 kb inversion clade</taxon>
        <taxon>genistoids sensu lato</taxon>
        <taxon>core genistoids</taxon>
        <taxon>Genisteae</taxon>
        <taxon>Lupinus</taxon>
    </lineage>
</organism>
<keyword evidence="3" id="KW-0809">Transit peptide</keyword>
<keyword evidence="4" id="KW-0408">Iron</keyword>
<feature type="region of interest" description="Disordered" evidence="8">
    <location>
        <begin position="809"/>
        <end position="844"/>
    </location>
</feature>
<dbReference type="Gene3D" id="3.40.50.150">
    <property type="entry name" value="Vaccinia Virus protein VP39"/>
    <property type="match status" value="2"/>
</dbReference>
<keyword evidence="5" id="KW-0411">Iron-sulfur</keyword>
<comment type="subcellular location">
    <subcellularLocation>
        <location evidence="1">Mitochondrion</location>
    </subcellularLocation>
</comment>
<gene>
    <name evidence="9" type="ORF">TanjilG_07450</name>
</gene>
<protein>
    <recommendedName>
        <fullName evidence="11">Methyltransferase-like protein 17, mitochondrial</fullName>
    </recommendedName>
</protein>
<dbReference type="InterPro" id="IPR015324">
    <property type="entry name" value="Ribosomal_Rsm22-like"/>
</dbReference>
<sequence length="904" mass="103255">MATQTITEATQKIVTRETLRYAAKQSQRCLVVPIRLRRAIKKYLQEQEEPHMKRKVLRLSQSFNDVKDVNLQLANTTSREIVEDPLKSLEQSKRWKIQSSYGDIGFTYRDDETIAYVASRMPAVYCACHRVLKEVRRRLPGFSPAKVLDFGAGTGSAFWALREVWPKSLEKVNLIEPSQSMQRAGRSLIQDLKNLPLIHSYDSIQSLSQSIGKSERGHDLVIASYVLGEIPSLKDRITVVRQLWDLTQDVLVLVEPGTPHGSSIIAQMRSHILWMEQRKHRKSAGKNNEVCKDLTTQKAGAFVVAPCPHDGTCPLVKSGKFCHFVQRLERTSSQRAYKRSKGVPLRGFEDEKFSFVVLRRGQRPRHVEPWPLDGLEFETLKEERAKRNPEDLEIDYATQKIVTRETLRYAAKQSQRCLVVPIRLRRAIKKYLQEQEEPHMKRKVLRLSQSFNDVKDVNLQLANTTSREIVEDPLKSLEQSKRWKIQSSYGDIGFTYRDDETIAYVASRMPAVYCACHRVLKEVRRRLPGFSPAKVLDFGAGTGSAFWALREVWPKSLEKVNLIEPSQSMQRAGRSLIQDLKNLPLIHSYDSIQSLSQSIGKSERGHDLVIASYVLGEIPSLKDRITVVRQLWDLTQDVLVLVEPGTPHGSSIIAQMRSHILWMEQRKHRKSAGKNNEVCKDLTTQKAGAFVVAPCPHDGTCPLVKSGKFCHFVQRLERTSSQRAYKRSKGVPLRGFEDEKFSFVVLRRGQRPRHVEPWPLDGLEFETLKEERAKRNPEDLEIDYEDWLKTQQPDDAVLDEVVDAVTTYDSDAIETDGADDDDDTEEDDKVEEEEETGNADLGGGWGRIVFMPVRRGRQVTMSVCRSTNMDASEGSYDRIVVTKSKNPTLHHQASKSIWGDLWPF</sequence>